<dbReference type="CDD" id="cd00093">
    <property type="entry name" value="HTH_XRE"/>
    <property type="match status" value="1"/>
</dbReference>
<dbReference type="InterPro" id="IPR010982">
    <property type="entry name" value="Lambda_DNA-bd_dom_sf"/>
</dbReference>
<dbReference type="SUPFAM" id="SSF47413">
    <property type="entry name" value="lambda repressor-like DNA-binding domains"/>
    <property type="match status" value="1"/>
</dbReference>
<dbReference type="Pfam" id="PF01381">
    <property type="entry name" value="HTH_3"/>
    <property type="match status" value="1"/>
</dbReference>
<keyword evidence="1" id="KW-0238">DNA-binding</keyword>
<dbReference type="GO" id="GO:0003677">
    <property type="term" value="F:DNA binding"/>
    <property type="evidence" value="ECO:0007669"/>
    <property type="project" value="UniProtKB-KW"/>
</dbReference>
<dbReference type="PROSITE" id="PS50943">
    <property type="entry name" value="HTH_CROC1"/>
    <property type="match status" value="1"/>
</dbReference>
<dbReference type="Proteomes" id="UP000661435">
    <property type="component" value="Unassembled WGS sequence"/>
</dbReference>
<name>A0A8J6JFY8_9FIRM</name>
<dbReference type="Gene3D" id="1.10.260.40">
    <property type="entry name" value="lambda repressor-like DNA-binding domains"/>
    <property type="match status" value="1"/>
</dbReference>
<proteinExistence type="predicted"/>
<comment type="caution">
    <text evidence="3">The sequence shown here is derived from an EMBL/GenBank/DDBJ whole genome shotgun (WGS) entry which is preliminary data.</text>
</comment>
<dbReference type="EMBL" id="JACOPP010000019">
    <property type="protein sequence ID" value="MBC5734547.1"/>
    <property type="molecule type" value="Genomic_DNA"/>
</dbReference>
<dbReference type="SMART" id="SM00530">
    <property type="entry name" value="HTH_XRE"/>
    <property type="match status" value="1"/>
</dbReference>
<protein>
    <submittedName>
        <fullName evidence="3">Helix-turn-helix transcriptional regulator</fullName>
    </submittedName>
</protein>
<gene>
    <name evidence="3" type="ORF">H8S57_12560</name>
</gene>
<dbReference type="PANTHER" id="PTHR46558">
    <property type="entry name" value="TRACRIPTIONAL REGULATORY PROTEIN-RELATED-RELATED"/>
    <property type="match status" value="1"/>
</dbReference>
<evidence type="ECO:0000259" key="2">
    <source>
        <dbReference type="PROSITE" id="PS50943"/>
    </source>
</evidence>
<feature type="domain" description="HTH cro/C1-type" evidence="2">
    <location>
        <begin position="3"/>
        <end position="57"/>
    </location>
</feature>
<organism evidence="3 4">
    <name type="scientific">Lawsonibacter hominis</name>
    <dbReference type="NCBI Taxonomy" id="2763053"/>
    <lineage>
        <taxon>Bacteria</taxon>
        <taxon>Bacillati</taxon>
        <taxon>Bacillota</taxon>
        <taxon>Clostridia</taxon>
        <taxon>Eubacteriales</taxon>
        <taxon>Oscillospiraceae</taxon>
        <taxon>Lawsonibacter</taxon>
    </lineage>
</organism>
<keyword evidence="4" id="KW-1185">Reference proteome</keyword>
<reference evidence="3" key="1">
    <citation type="submission" date="2020-08" db="EMBL/GenBank/DDBJ databases">
        <title>Genome public.</title>
        <authorList>
            <person name="Liu C."/>
            <person name="Sun Q."/>
        </authorList>
    </citation>
    <scope>NUCLEOTIDE SEQUENCE</scope>
    <source>
        <strain evidence="3">NSJ-51</strain>
    </source>
</reference>
<dbReference type="InterPro" id="IPR001387">
    <property type="entry name" value="Cro/C1-type_HTH"/>
</dbReference>
<sequence>MSFASARKCAGISQMKVAEKIGVDQSTVCLWETGKTRPRAGLLVKLAGLYCCTVDELLRDNPGQEQSAGR</sequence>
<evidence type="ECO:0000313" key="3">
    <source>
        <dbReference type="EMBL" id="MBC5734547.1"/>
    </source>
</evidence>
<evidence type="ECO:0000256" key="1">
    <source>
        <dbReference type="ARBA" id="ARBA00023125"/>
    </source>
</evidence>
<evidence type="ECO:0000313" key="4">
    <source>
        <dbReference type="Proteomes" id="UP000661435"/>
    </source>
</evidence>
<dbReference type="PANTHER" id="PTHR46558:SF4">
    <property type="entry name" value="DNA-BIDING PHAGE PROTEIN"/>
    <property type="match status" value="1"/>
</dbReference>
<dbReference type="AlphaFoldDB" id="A0A8J6JFY8"/>
<accession>A0A8J6JFY8</accession>
<dbReference type="RefSeq" id="WP_186908374.1">
    <property type="nucleotide sequence ID" value="NZ_JACOPP010000019.1"/>
</dbReference>